<accession>A0A090I6N4</accession>
<dbReference type="Proteomes" id="UP000032427">
    <property type="component" value="Chromosome 2"/>
</dbReference>
<dbReference type="PATRIC" id="fig|80852.17.peg.3277"/>
<keyword evidence="2" id="KW-1185">Reference proteome</keyword>
<dbReference type="KEGG" id="awd:AWOD_II_0507"/>
<dbReference type="STRING" id="80852.AWOD_II_0507"/>
<organism evidence="1 2">
    <name type="scientific">Aliivibrio wodanis</name>
    <dbReference type="NCBI Taxonomy" id="80852"/>
    <lineage>
        <taxon>Bacteria</taxon>
        <taxon>Pseudomonadati</taxon>
        <taxon>Pseudomonadota</taxon>
        <taxon>Gammaproteobacteria</taxon>
        <taxon>Vibrionales</taxon>
        <taxon>Vibrionaceae</taxon>
        <taxon>Aliivibrio</taxon>
    </lineage>
</organism>
<reference evidence="2" key="1">
    <citation type="submission" date="2014-09" db="EMBL/GenBank/DDBJ databases">
        <authorList>
            <person name="Hjerde E."/>
        </authorList>
    </citation>
    <scope>NUCLEOTIDE SEQUENCE [LARGE SCALE GENOMIC DNA]</scope>
    <source>
        <strain evidence="2">06/09/139</strain>
    </source>
</reference>
<name>A0A090I6N4_9GAMM</name>
<protein>
    <submittedName>
        <fullName evidence="1">Uncharacterized protein</fullName>
    </submittedName>
</protein>
<gene>
    <name evidence="1" type="ORF">AWOD_II_0507</name>
</gene>
<dbReference type="HOGENOM" id="CLU_1674246_0_0_6"/>
<evidence type="ECO:0000313" key="2">
    <source>
        <dbReference type="Proteomes" id="UP000032427"/>
    </source>
</evidence>
<sequence length="157" mass="18241">MQALAAKEVKMSKIIYVIRSKKLNLVKIGEAKPHCLFDRLRNHQTGSADELELLGVHFGKYNSDKEIHKFFTEEHQHLEWFSMTNSLTSFVHDNFLLFPEPLSVLKDISWKMDMTMSPEIAAIQSYISGELNLDGIDGFLKDFDWKEFFKQSKSKKP</sequence>
<evidence type="ECO:0000313" key="1">
    <source>
        <dbReference type="EMBL" id="CED57151.1"/>
    </source>
</evidence>
<dbReference type="AlphaFoldDB" id="A0A090I6N4"/>
<dbReference type="EMBL" id="LN554847">
    <property type="protein sequence ID" value="CED57151.1"/>
    <property type="molecule type" value="Genomic_DNA"/>
</dbReference>
<proteinExistence type="predicted"/>